<name>A0ABR2YNT1_9CHLO</name>
<evidence type="ECO:0000259" key="9">
    <source>
        <dbReference type="PROSITE" id="PS50905"/>
    </source>
</evidence>
<evidence type="ECO:0000256" key="3">
    <source>
        <dbReference type="ARBA" id="ARBA00022723"/>
    </source>
</evidence>
<dbReference type="Gene3D" id="1.20.1260.10">
    <property type="match status" value="1"/>
</dbReference>
<evidence type="ECO:0000256" key="1">
    <source>
        <dbReference type="ARBA" id="ARBA00007513"/>
    </source>
</evidence>
<keyword evidence="2 8" id="KW-0409">Iron storage</keyword>
<dbReference type="InterPro" id="IPR012347">
    <property type="entry name" value="Ferritin-like"/>
</dbReference>
<evidence type="ECO:0000313" key="10">
    <source>
        <dbReference type="EMBL" id="KAK9908563.1"/>
    </source>
</evidence>
<keyword evidence="4 8" id="KW-0408">Iron</keyword>
<dbReference type="EC" id="1.16.3.1" evidence="8"/>
<evidence type="ECO:0000313" key="11">
    <source>
        <dbReference type="Proteomes" id="UP001491310"/>
    </source>
</evidence>
<dbReference type="SUPFAM" id="SSF56112">
    <property type="entry name" value="Protein kinase-like (PK-like)"/>
    <property type="match status" value="1"/>
</dbReference>
<comment type="catalytic activity">
    <reaction evidence="7 8">
        <text>4 Fe(2+) + O2 + 4 H(+) = 4 Fe(3+) + 2 H2O</text>
        <dbReference type="Rhea" id="RHEA:11148"/>
        <dbReference type="ChEBI" id="CHEBI:15377"/>
        <dbReference type="ChEBI" id="CHEBI:15378"/>
        <dbReference type="ChEBI" id="CHEBI:15379"/>
        <dbReference type="ChEBI" id="CHEBI:29033"/>
        <dbReference type="ChEBI" id="CHEBI:29034"/>
        <dbReference type="EC" id="1.16.3.1"/>
    </reaction>
</comment>
<dbReference type="InterPro" id="IPR009040">
    <property type="entry name" value="Ferritin-like_diiron"/>
</dbReference>
<evidence type="ECO:0000256" key="5">
    <source>
        <dbReference type="ARBA" id="ARBA00025111"/>
    </source>
</evidence>
<sequence>MCLIKAFSTCFCSSIDDHCQDNSFTGAMVTKLVHPQAMAKKPFFSFYPFSMLAECRTKAHEEAKTWQAKCDATDKARLAAEAETAAAEDRAAELKKELHACDKLTRGQKTAHITLEENGELGSGGFATVHSACVSFTVAAKVAHDAEEDSDLEAEAAMMAAIPAHPGVIACCGLAHVQGLEGRALLLEKADYSLQDLLEGTWPYMTPQTQLGDRPGVYDDIRAVSITLYELLSGKCPITELLRQYDDIYSDNDISAQIQELRSAKGALASADSSPRVLAGIGIHWFRRQGDTSSGVERQPHSKMKDFPWEEEVKECEQLEKAEIGNPKTPLNRTPYLSDKVVNEINEGIGFKYHSAFIFDSAAAFFGRDNVGLPGVAHFFKVLAVVDRADAWEAVDFLNMRGGNVKFGKIAAPPSEEEWSKKGESDVKLAFEKALALAKVYYNCTNKAYETAVKEGDANSAKFFKCCLEEVGAKMRCLADWVSHLKVIHKDKHAVKNFDRELAVKTCCIAKAAGIEAVIPSKLQIGTMTRLLGTETFALSWKFMMDESEGKKGVA</sequence>
<evidence type="ECO:0000256" key="4">
    <source>
        <dbReference type="ARBA" id="ARBA00023004"/>
    </source>
</evidence>
<keyword evidence="3 8" id="KW-0479">Metal-binding</keyword>
<dbReference type="EMBL" id="JALJOT010000008">
    <property type="protein sequence ID" value="KAK9908563.1"/>
    <property type="molecule type" value="Genomic_DNA"/>
</dbReference>
<proteinExistence type="inferred from homology"/>
<comment type="subunit">
    <text evidence="6">Oligomer of 24 subunits. There are two types of subunits: L (light) chain and H (heavy) chain. The major chain can be light or heavy, depending on the species and tissue type. The functional molecule forms a roughly spherical shell with a diameter of 12 nm and contains a central cavity into which the insoluble mineral iron core is deposited.</text>
</comment>
<evidence type="ECO:0000256" key="2">
    <source>
        <dbReference type="ARBA" id="ARBA00022434"/>
    </source>
</evidence>
<dbReference type="InterPro" id="IPR009078">
    <property type="entry name" value="Ferritin-like_SF"/>
</dbReference>
<keyword evidence="11" id="KW-1185">Reference proteome</keyword>
<dbReference type="Pfam" id="PF00210">
    <property type="entry name" value="Ferritin"/>
    <property type="match status" value="1"/>
</dbReference>
<evidence type="ECO:0000256" key="8">
    <source>
        <dbReference type="RuleBase" id="RU361145"/>
    </source>
</evidence>
<keyword evidence="8" id="KW-0560">Oxidoreductase</keyword>
<protein>
    <recommendedName>
        <fullName evidence="8">Ferritin</fullName>
        <ecNumber evidence="8">1.16.3.1</ecNumber>
    </recommendedName>
</protein>
<accession>A0ABR2YNT1</accession>
<dbReference type="Gene3D" id="1.10.510.10">
    <property type="entry name" value="Transferase(Phosphotransferase) domain 1"/>
    <property type="match status" value="1"/>
</dbReference>
<dbReference type="Proteomes" id="UP001491310">
    <property type="component" value="Unassembled WGS sequence"/>
</dbReference>
<dbReference type="PROSITE" id="PS50905">
    <property type="entry name" value="FERRITIN_LIKE"/>
    <property type="match status" value="1"/>
</dbReference>
<dbReference type="PANTHER" id="PTHR11431:SF75">
    <property type="entry name" value="FERRITIN"/>
    <property type="match status" value="1"/>
</dbReference>
<gene>
    <name evidence="10" type="ORF">WJX75_009746</name>
</gene>
<dbReference type="SUPFAM" id="SSF47240">
    <property type="entry name" value="Ferritin-like"/>
    <property type="match status" value="1"/>
</dbReference>
<comment type="function">
    <text evidence="8">Stores iron in a soluble, non-toxic, readily available form. Important for iron homeostasis. Iron is taken up in the ferrous form and deposited as ferric hydroxides after oxidation.</text>
</comment>
<organism evidence="10 11">
    <name type="scientific">Coccomyxa subellipsoidea</name>
    <dbReference type="NCBI Taxonomy" id="248742"/>
    <lineage>
        <taxon>Eukaryota</taxon>
        <taxon>Viridiplantae</taxon>
        <taxon>Chlorophyta</taxon>
        <taxon>core chlorophytes</taxon>
        <taxon>Trebouxiophyceae</taxon>
        <taxon>Trebouxiophyceae incertae sedis</taxon>
        <taxon>Coccomyxaceae</taxon>
        <taxon>Coccomyxa</taxon>
    </lineage>
</organism>
<comment type="function">
    <text evidence="5">Stores iron in a soluble, non-toxic, readily available form. Important for iron homeostasis. Has ferroxidase activity. Iron is taken up in the ferrous form and deposited as ferric hydroxides after oxidation.</text>
</comment>
<evidence type="ECO:0000256" key="6">
    <source>
        <dbReference type="ARBA" id="ARBA00026060"/>
    </source>
</evidence>
<dbReference type="InterPro" id="IPR001519">
    <property type="entry name" value="Ferritin"/>
</dbReference>
<dbReference type="InterPro" id="IPR008331">
    <property type="entry name" value="Ferritin_DPS_dom"/>
</dbReference>
<dbReference type="InterPro" id="IPR011009">
    <property type="entry name" value="Kinase-like_dom_sf"/>
</dbReference>
<comment type="caution">
    <text evidence="10">The sequence shown here is derived from an EMBL/GenBank/DDBJ whole genome shotgun (WGS) entry which is preliminary data.</text>
</comment>
<evidence type="ECO:0000256" key="7">
    <source>
        <dbReference type="ARBA" id="ARBA00047990"/>
    </source>
</evidence>
<reference evidence="10 11" key="1">
    <citation type="journal article" date="2024" name="Nat. Commun.">
        <title>Phylogenomics reveals the evolutionary origins of lichenization in chlorophyte algae.</title>
        <authorList>
            <person name="Puginier C."/>
            <person name="Libourel C."/>
            <person name="Otte J."/>
            <person name="Skaloud P."/>
            <person name="Haon M."/>
            <person name="Grisel S."/>
            <person name="Petersen M."/>
            <person name="Berrin J.G."/>
            <person name="Delaux P.M."/>
            <person name="Dal Grande F."/>
            <person name="Keller J."/>
        </authorList>
    </citation>
    <scope>NUCLEOTIDE SEQUENCE [LARGE SCALE GENOMIC DNA]</scope>
    <source>
        <strain evidence="10 11">SAG 216-7</strain>
    </source>
</reference>
<feature type="domain" description="Ferritin-like diiron" evidence="9">
    <location>
        <begin position="335"/>
        <end position="489"/>
    </location>
</feature>
<comment type="similarity">
    <text evidence="1 8">Belongs to the ferritin family.</text>
</comment>
<dbReference type="PANTHER" id="PTHR11431">
    <property type="entry name" value="FERRITIN"/>
    <property type="match status" value="1"/>
</dbReference>